<organism evidence="1 2">
    <name type="scientific">Anaerovirgula multivorans</name>
    <dbReference type="NCBI Taxonomy" id="312168"/>
    <lineage>
        <taxon>Bacteria</taxon>
        <taxon>Bacillati</taxon>
        <taxon>Bacillota</taxon>
        <taxon>Clostridia</taxon>
        <taxon>Peptostreptococcales</taxon>
        <taxon>Natronincolaceae</taxon>
        <taxon>Anaerovirgula</taxon>
    </lineage>
</organism>
<name>A0A239CQS7_9FIRM</name>
<dbReference type="Proteomes" id="UP000198304">
    <property type="component" value="Unassembled WGS sequence"/>
</dbReference>
<accession>A0A239CQS7</accession>
<protein>
    <submittedName>
        <fullName evidence="1">Uncharacterized protein</fullName>
    </submittedName>
</protein>
<dbReference type="AlphaFoldDB" id="A0A239CQS7"/>
<keyword evidence="2" id="KW-1185">Reference proteome</keyword>
<proteinExistence type="predicted"/>
<dbReference type="RefSeq" id="WP_089282357.1">
    <property type="nucleotide sequence ID" value="NZ_FZOJ01000006.1"/>
</dbReference>
<gene>
    <name evidence="1" type="ORF">SAMN05446037_1006109</name>
</gene>
<dbReference type="EMBL" id="FZOJ01000006">
    <property type="protein sequence ID" value="SNS22616.1"/>
    <property type="molecule type" value="Genomic_DNA"/>
</dbReference>
<evidence type="ECO:0000313" key="1">
    <source>
        <dbReference type="EMBL" id="SNS22616.1"/>
    </source>
</evidence>
<sequence length="85" mass="9853">MLFQELDAWAYDIELEYNYRNGISSKKKRQHVKLCALRDALYAKYKEEFEKSHNPRSFSIPAPKCCGLRSGIIPPPPPNKSVKIQ</sequence>
<reference evidence="1 2" key="1">
    <citation type="submission" date="2017-06" db="EMBL/GenBank/DDBJ databases">
        <authorList>
            <person name="Kim H.J."/>
            <person name="Triplett B.A."/>
        </authorList>
    </citation>
    <scope>NUCLEOTIDE SEQUENCE [LARGE SCALE GENOMIC DNA]</scope>
    <source>
        <strain evidence="1 2">SCA</strain>
    </source>
</reference>
<evidence type="ECO:0000313" key="2">
    <source>
        <dbReference type="Proteomes" id="UP000198304"/>
    </source>
</evidence>